<feature type="domain" description="Pyrimidine nucleoside phosphorylase C-terminal" evidence="5">
    <location>
        <begin position="341"/>
        <end position="402"/>
    </location>
</feature>
<organism evidence="6">
    <name type="scientific">mine drainage metagenome</name>
    <dbReference type="NCBI Taxonomy" id="410659"/>
    <lineage>
        <taxon>unclassified sequences</taxon>
        <taxon>metagenomes</taxon>
        <taxon>ecological metagenomes</taxon>
    </lineage>
</organism>
<dbReference type="InterPro" id="IPR017459">
    <property type="entry name" value="Glycosyl_Trfase_fam3_N_dom"/>
</dbReference>
<evidence type="ECO:0000313" key="6">
    <source>
        <dbReference type="EMBL" id="CBH74417.1"/>
    </source>
</evidence>
<dbReference type="SUPFAM" id="SSF54680">
    <property type="entry name" value="Pyrimidine nucleoside phosphorylase C-terminal domain"/>
    <property type="match status" value="1"/>
</dbReference>
<evidence type="ECO:0000256" key="2">
    <source>
        <dbReference type="ARBA" id="ARBA00011738"/>
    </source>
</evidence>
<dbReference type="PANTHER" id="PTHR10515:SF0">
    <property type="entry name" value="THYMIDINE PHOSPHORYLASE"/>
    <property type="match status" value="1"/>
</dbReference>
<dbReference type="AlphaFoldDB" id="E6PDE1"/>
<dbReference type="PANTHER" id="PTHR10515">
    <property type="entry name" value="THYMIDINE PHOSPHORYLASE"/>
    <property type="match status" value="1"/>
</dbReference>
<dbReference type="PROSITE" id="PS00647">
    <property type="entry name" value="THYMID_PHOSPHORYLASE"/>
    <property type="match status" value="1"/>
</dbReference>
<comment type="caution">
    <text evidence="6">The sequence shown here is derived from an EMBL/GenBank/DDBJ whole genome shotgun (WGS) entry which is preliminary data.</text>
</comment>
<dbReference type="InterPro" id="IPR036566">
    <property type="entry name" value="PYNP-like_C_sf"/>
</dbReference>
<dbReference type="GO" id="GO:0006206">
    <property type="term" value="P:pyrimidine nucleobase metabolic process"/>
    <property type="evidence" value="ECO:0007669"/>
    <property type="project" value="InterPro"/>
</dbReference>
<proteinExistence type="inferred from homology"/>
<reference evidence="6" key="1">
    <citation type="submission" date="2009-10" db="EMBL/GenBank/DDBJ databases">
        <title>Diversity of trophic interactions inside an arsenic-rich microbial ecosystem.</title>
        <authorList>
            <person name="Bertin P.N."/>
            <person name="Heinrich-Salmeron A."/>
            <person name="Pelletier E."/>
            <person name="Goulhen-Chollet F."/>
            <person name="Arsene-Ploetze F."/>
            <person name="Gallien S."/>
            <person name="Calteau A."/>
            <person name="Vallenet D."/>
            <person name="Casiot C."/>
            <person name="Chane-Woon-Ming B."/>
            <person name="Giloteaux L."/>
            <person name="Barakat M."/>
            <person name="Bonnefoy V."/>
            <person name="Bruneel O."/>
            <person name="Chandler M."/>
            <person name="Cleiss J."/>
            <person name="Duran R."/>
            <person name="Elbaz-Poulichet F."/>
            <person name="Fonknechten N."/>
            <person name="Lauga B."/>
            <person name="Mornico D."/>
            <person name="Ortet P."/>
            <person name="Schaeffer C."/>
            <person name="Siguier P."/>
            <person name="Alexander Thil Smith A."/>
            <person name="Van Dorsselaer A."/>
            <person name="Weissenbach J."/>
            <person name="Medigue C."/>
            <person name="Le Paslier D."/>
        </authorList>
    </citation>
    <scope>NUCLEOTIDE SEQUENCE</scope>
</reference>
<dbReference type="Gene3D" id="1.20.970.10">
    <property type="entry name" value="Transferase, Pyrimidine Nucleoside Phosphorylase, Chain C"/>
    <property type="match status" value="1"/>
</dbReference>
<protein>
    <submittedName>
        <fullName evidence="6">Pyrimidine-nucleoside phosphorylase</fullName>
        <ecNumber evidence="6">2.4.2.2</ecNumber>
    </submittedName>
</protein>
<dbReference type="InterPro" id="IPR035902">
    <property type="entry name" value="Nuc_phospho_transferase"/>
</dbReference>
<dbReference type="Pfam" id="PF02885">
    <property type="entry name" value="Glycos_trans_3N"/>
    <property type="match status" value="1"/>
</dbReference>
<dbReference type="InterPro" id="IPR000053">
    <property type="entry name" value="Thymidine/pyrmidine_PPase"/>
</dbReference>
<dbReference type="SUPFAM" id="SSF52418">
    <property type="entry name" value="Nucleoside phosphorylase/phosphoribosyltransferase catalytic domain"/>
    <property type="match status" value="1"/>
</dbReference>
<evidence type="ECO:0000256" key="1">
    <source>
        <dbReference type="ARBA" id="ARBA00006915"/>
    </source>
</evidence>
<dbReference type="GO" id="GO:0005829">
    <property type="term" value="C:cytosol"/>
    <property type="evidence" value="ECO:0007669"/>
    <property type="project" value="TreeGrafter"/>
</dbReference>
<keyword evidence="4 6" id="KW-0808">Transferase</keyword>
<dbReference type="NCBIfam" id="NF004490">
    <property type="entry name" value="PRK05820.1"/>
    <property type="match status" value="1"/>
</dbReference>
<dbReference type="SUPFAM" id="SSF47648">
    <property type="entry name" value="Nucleoside phosphorylase/phosphoribosyltransferase N-terminal domain"/>
    <property type="match status" value="1"/>
</dbReference>
<gene>
    <name evidence="6" type="primary">pdp</name>
    <name evidence="6" type="ORF">CARN1_2304</name>
</gene>
<dbReference type="InterPro" id="IPR017872">
    <property type="entry name" value="Pyrmidine_PPase_CS"/>
</dbReference>
<evidence type="ECO:0000256" key="3">
    <source>
        <dbReference type="ARBA" id="ARBA00022676"/>
    </source>
</evidence>
<dbReference type="SMART" id="SM00941">
    <property type="entry name" value="PYNP_C"/>
    <property type="match status" value="1"/>
</dbReference>
<dbReference type="Pfam" id="PF00591">
    <property type="entry name" value="Glycos_transf_3"/>
    <property type="match status" value="1"/>
</dbReference>
<dbReference type="InterPro" id="IPR036320">
    <property type="entry name" value="Glycosyl_Trfase_fam3_N_dom_sf"/>
</dbReference>
<dbReference type="EC" id="2.4.2.2" evidence="6"/>
<dbReference type="EMBL" id="CABL01000001">
    <property type="protein sequence ID" value="CBH74417.1"/>
    <property type="molecule type" value="Genomic_DNA"/>
</dbReference>
<dbReference type="InterPro" id="IPR013102">
    <property type="entry name" value="PYNP_C"/>
</dbReference>
<dbReference type="GO" id="GO:0004645">
    <property type="term" value="F:1,4-alpha-oligoglucan phosphorylase activity"/>
    <property type="evidence" value="ECO:0007669"/>
    <property type="project" value="InterPro"/>
</dbReference>
<dbReference type="GO" id="GO:0009032">
    <property type="term" value="F:thymidine phosphorylase activity"/>
    <property type="evidence" value="ECO:0007669"/>
    <property type="project" value="TreeGrafter"/>
</dbReference>
<dbReference type="FunFam" id="3.40.1030.10:FF:000003">
    <property type="entry name" value="Pyrimidine-nucleoside phosphorylase"/>
    <property type="match status" value="1"/>
</dbReference>
<comment type="similarity">
    <text evidence="1">Belongs to the thymidine/pyrimidine-nucleoside phosphorylase family.</text>
</comment>
<name>E6PDE1_9ZZZZ</name>
<dbReference type="InterPro" id="IPR000312">
    <property type="entry name" value="Glycosyl_Trfase_fam3"/>
</dbReference>
<dbReference type="Gene3D" id="3.40.1030.10">
    <property type="entry name" value="Nucleoside phosphorylase/phosphoribosyltransferase catalytic domain"/>
    <property type="match status" value="1"/>
</dbReference>
<keyword evidence="3 6" id="KW-0328">Glycosyltransferase</keyword>
<dbReference type="GO" id="GO:0006213">
    <property type="term" value="P:pyrimidine nucleoside metabolic process"/>
    <property type="evidence" value="ECO:0007669"/>
    <property type="project" value="InterPro"/>
</dbReference>
<evidence type="ECO:0000259" key="5">
    <source>
        <dbReference type="SMART" id="SM00941"/>
    </source>
</evidence>
<dbReference type="PIRSF" id="PIRSF000478">
    <property type="entry name" value="TP_PyNP"/>
    <property type="match status" value="1"/>
</dbReference>
<sequence length="416" mass="43747">MDEHAMRTAIERKRDGGTLEARTWHEIVAAYAQGAIDDAQMAALAMAVHFRELDLDEIVALTDAMLESGERLLFPRVPFVVDKHSSGGVSDIVSLVAVPIVAACGVPVAKLSGRALGHTGGTIDKLEAIPGFRVALETREFIAQVERVGCAIAAASDALAPADKRLYRLRDRTGSVPSVGLIVASILSKKLAGGAHGFVFDVKCGSAAFMHDESEALLLARRLVEVAARFDRPAHAIVSAMSEPLGRCIGTGIETIEAREFLRGTREDPRVKALVLAIAAKMLALGGVEDGERGAAAALADGRAYERFVAMVEAQGATRAALEALAIAPRAHEMRATHAGTVARIDAVALGNAARRLTERASTAGIALAVNIGERVERGQPIATIYGDAVAAHEIQHAVEIVEAPCTPPPLVLATL</sequence>
<accession>E6PDE1</accession>
<comment type="subunit">
    <text evidence="2">Homodimer.</text>
</comment>
<dbReference type="Gene3D" id="3.90.1170.30">
    <property type="entry name" value="Pyrimidine nucleoside phosphorylase-like, C-terminal domain"/>
    <property type="match status" value="1"/>
</dbReference>
<evidence type="ECO:0000256" key="4">
    <source>
        <dbReference type="ARBA" id="ARBA00022679"/>
    </source>
</evidence>